<evidence type="ECO:0000313" key="1">
    <source>
        <dbReference type="EMBL" id="KAL3070384.1"/>
    </source>
</evidence>
<sequence length="246" mass="28553">MSDNRKEAEKKMAKSIFISADCWLSVFDFLEPFQLGLGISMTSHRFAFYVDEHFKTRKWALKSIRIRSKIGENGTKEMKIANCYWEPLPLLKIHANFIDRNAIAFLHRFRQFFAAGPINLDILTTTDRILEFILRNIWPLIAKKICGFEMWTLSFHRLRQFAPSIQRFSISSLCLFHSWQFRWIYEDDGNLTSKIEAFKAAFTSASSPVNCIVSIWFRLSSLADSVVPFNRTNELTQSGTIGMAKN</sequence>
<gene>
    <name evidence="1" type="ORF">niasHT_032174</name>
</gene>
<dbReference type="Proteomes" id="UP001620626">
    <property type="component" value="Unassembled WGS sequence"/>
</dbReference>
<dbReference type="EMBL" id="JBICBT010001381">
    <property type="protein sequence ID" value="KAL3070384.1"/>
    <property type="molecule type" value="Genomic_DNA"/>
</dbReference>
<comment type="caution">
    <text evidence="1">The sequence shown here is derived from an EMBL/GenBank/DDBJ whole genome shotgun (WGS) entry which is preliminary data.</text>
</comment>
<accession>A0ABD2HQW3</accession>
<keyword evidence="2" id="KW-1185">Reference proteome</keyword>
<proteinExistence type="predicted"/>
<organism evidence="1 2">
    <name type="scientific">Heterodera trifolii</name>
    <dbReference type="NCBI Taxonomy" id="157864"/>
    <lineage>
        <taxon>Eukaryota</taxon>
        <taxon>Metazoa</taxon>
        <taxon>Ecdysozoa</taxon>
        <taxon>Nematoda</taxon>
        <taxon>Chromadorea</taxon>
        <taxon>Rhabditida</taxon>
        <taxon>Tylenchina</taxon>
        <taxon>Tylenchomorpha</taxon>
        <taxon>Tylenchoidea</taxon>
        <taxon>Heteroderidae</taxon>
        <taxon>Heteroderinae</taxon>
        <taxon>Heterodera</taxon>
    </lineage>
</organism>
<dbReference type="AlphaFoldDB" id="A0ABD2HQW3"/>
<protein>
    <submittedName>
        <fullName evidence="1">Uncharacterized protein</fullName>
    </submittedName>
</protein>
<evidence type="ECO:0000313" key="2">
    <source>
        <dbReference type="Proteomes" id="UP001620626"/>
    </source>
</evidence>
<reference evidence="1 2" key="1">
    <citation type="submission" date="2024-10" db="EMBL/GenBank/DDBJ databases">
        <authorList>
            <person name="Kim D."/>
        </authorList>
    </citation>
    <scope>NUCLEOTIDE SEQUENCE [LARGE SCALE GENOMIC DNA]</scope>
    <source>
        <strain evidence="1">BH-2024</strain>
    </source>
</reference>
<name>A0ABD2HQW3_9BILA</name>